<keyword evidence="4" id="KW-0597">Phosphoprotein</keyword>
<keyword evidence="2" id="KW-0813">Transport</keyword>
<keyword evidence="13" id="KW-1185">Reference proteome</keyword>
<evidence type="ECO:0000256" key="7">
    <source>
        <dbReference type="ARBA" id="ARBA00022777"/>
    </source>
</evidence>
<comment type="caution">
    <text evidence="12">The sequence shown here is derived from an EMBL/GenBank/DDBJ whole genome shotgun (WGS) entry which is preliminary data.</text>
</comment>
<keyword evidence="6" id="KW-0598">Phosphotransferase system</keyword>
<dbReference type="RefSeq" id="WP_003149055.1">
    <property type="nucleotide sequence ID" value="NZ_JQCP01000002.1"/>
</dbReference>
<dbReference type="PROSITE" id="PS51094">
    <property type="entry name" value="PTS_EIIA_TYPE_2"/>
    <property type="match status" value="1"/>
</dbReference>
<evidence type="ECO:0000313" key="12">
    <source>
        <dbReference type="EMBL" id="KRO02365.1"/>
    </source>
</evidence>
<evidence type="ECO:0000256" key="4">
    <source>
        <dbReference type="ARBA" id="ARBA00022553"/>
    </source>
</evidence>
<evidence type="ECO:0000256" key="9">
    <source>
        <dbReference type="ARBA" id="ARBA00041175"/>
    </source>
</evidence>
<dbReference type="InterPro" id="IPR051351">
    <property type="entry name" value="Ascorbate-PTS_EIIA_comp"/>
</dbReference>
<accession>A0ABR5Q088</accession>
<dbReference type="InterPro" id="IPR002178">
    <property type="entry name" value="PTS_EIIA_type-2_dom"/>
</dbReference>
<dbReference type="SUPFAM" id="SSF55804">
    <property type="entry name" value="Phoshotransferase/anion transport protein"/>
    <property type="match status" value="1"/>
</dbReference>
<dbReference type="InterPro" id="IPR016152">
    <property type="entry name" value="PTrfase/Anion_transptr"/>
</dbReference>
<keyword evidence="7" id="KW-0418">Kinase</keyword>
<dbReference type="Gene3D" id="3.40.930.10">
    <property type="entry name" value="Mannitol-specific EII, Chain A"/>
    <property type="match status" value="1"/>
</dbReference>
<evidence type="ECO:0000256" key="1">
    <source>
        <dbReference type="ARBA" id="ARBA00004496"/>
    </source>
</evidence>
<evidence type="ECO:0000256" key="10">
    <source>
        <dbReference type="ARBA" id="ARBA00042072"/>
    </source>
</evidence>
<evidence type="ECO:0000256" key="2">
    <source>
        <dbReference type="ARBA" id="ARBA00022448"/>
    </source>
</evidence>
<protein>
    <recommendedName>
        <fullName evidence="9">Ascorbate-specific PTS system EIIA component</fullName>
    </recommendedName>
    <alternativeName>
        <fullName evidence="10">Ascorbate-specific phosphotransferase enzyme IIA component</fullName>
    </alternativeName>
</protein>
<evidence type="ECO:0000256" key="8">
    <source>
        <dbReference type="ARBA" id="ARBA00037387"/>
    </source>
</evidence>
<reference evidence="12 13" key="1">
    <citation type="journal article" date="2015" name="Genome Announc.">
        <title>Expanding the biotechnology potential of lactobacilli through comparative genomics of 213 strains and associated genera.</title>
        <authorList>
            <person name="Sun Z."/>
            <person name="Harris H.M."/>
            <person name="McCann A."/>
            <person name="Guo C."/>
            <person name="Argimon S."/>
            <person name="Zhang W."/>
            <person name="Yang X."/>
            <person name="Jeffery I.B."/>
            <person name="Cooney J.C."/>
            <person name="Kagawa T.F."/>
            <person name="Liu W."/>
            <person name="Song Y."/>
            <person name="Salvetti E."/>
            <person name="Wrobel A."/>
            <person name="Rasinkangas P."/>
            <person name="Parkhill J."/>
            <person name="Rea M.C."/>
            <person name="O'Sullivan O."/>
            <person name="Ritari J."/>
            <person name="Douillard F.P."/>
            <person name="Paul Ross R."/>
            <person name="Yang R."/>
            <person name="Briner A.E."/>
            <person name="Felis G.E."/>
            <person name="de Vos W.M."/>
            <person name="Barrangou R."/>
            <person name="Klaenhammer T.R."/>
            <person name="Caufield P.W."/>
            <person name="Cui Y."/>
            <person name="Zhang H."/>
            <person name="O'Toole P.W."/>
        </authorList>
    </citation>
    <scope>NUCLEOTIDE SEQUENCE [LARGE SCALE GENOMIC DNA]</scope>
    <source>
        <strain evidence="12 13">DSM 7090</strain>
    </source>
</reference>
<dbReference type="Pfam" id="PF00359">
    <property type="entry name" value="PTS_EIIA_2"/>
    <property type="match status" value="1"/>
</dbReference>
<gene>
    <name evidence="12" type="ORF">IV60_GL000798</name>
</gene>
<comment type="function">
    <text evidence="8">The phosphoenolpyruvate-dependent sugar phosphotransferase system (sugar PTS), a major carbohydrate active transport system, catalyzes the phosphorylation of incoming sugar substrates concomitantly with their translocation across the cell membrane. The enzyme II UlaABC PTS system is involved in ascorbate transport.</text>
</comment>
<dbReference type="EMBL" id="JQCP01000002">
    <property type="protein sequence ID" value="KRO02365.1"/>
    <property type="molecule type" value="Genomic_DNA"/>
</dbReference>
<comment type="subcellular location">
    <subcellularLocation>
        <location evidence="1">Cytoplasm</location>
    </subcellularLocation>
</comment>
<proteinExistence type="predicted"/>
<keyword evidence="3" id="KW-0963">Cytoplasm</keyword>
<keyword evidence="5" id="KW-0808">Transferase</keyword>
<evidence type="ECO:0000256" key="6">
    <source>
        <dbReference type="ARBA" id="ARBA00022683"/>
    </source>
</evidence>
<evidence type="ECO:0000259" key="11">
    <source>
        <dbReference type="PROSITE" id="PS51094"/>
    </source>
</evidence>
<evidence type="ECO:0000256" key="5">
    <source>
        <dbReference type="ARBA" id="ARBA00022679"/>
    </source>
</evidence>
<dbReference type="PANTHER" id="PTHR36203">
    <property type="entry name" value="ASCORBATE-SPECIFIC PTS SYSTEM EIIA COMPONENT"/>
    <property type="match status" value="1"/>
</dbReference>
<evidence type="ECO:0000256" key="3">
    <source>
        <dbReference type="ARBA" id="ARBA00022490"/>
    </source>
</evidence>
<sequence length="152" mass="16642">MDTKTLIRPEDIQLGLEAADWEDALKKAAEPLIVHGHIEPAYVEDVIQAVKDLGPYIVLAPGFALGHARPSDAVHRACASLATLKTPVNFGSKQNDPVDVVMILAAVDDKLHVELLQKVVLFLNQKGSFDTLRSARSEQDARAIAEKINRKE</sequence>
<dbReference type="PANTHER" id="PTHR36203:SF1">
    <property type="entry name" value="ASCORBATE-SPECIFIC PTS SYSTEM EIIA COMPONENT"/>
    <property type="match status" value="1"/>
</dbReference>
<dbReference type="Proteomes" id="UP000051927">
    <property type="component" value="Unassembled WGS sequence"/>
</dbReference>
<evidence type="ECO:0000313" key="13">
    <source>
        <dbReference type="Proteomes" id="UP000051927"/>
    </source>
</evidence>
<organism evidence="12 13">
    <name type="scientific">Lancefieldella rimae</name>
    <dbReference type="NCBI Taxonomy" id="1383"/>
    <lineage>
        <taxon>Bacteria</taxon>
        <taxon>Bacillati</taxon>
        <taxon>Actinomycetota</taxon>
        <taxon>Coriobacteriia</taxon>
        <taxon>Coriobacteriales</taxon>
        <taxon>Atopobiaceae</taxon>
        <taxon>Lancefieldella</taxon>
    </lineage>
</organism>
<feature type="domain" description="PTS EIIA type-2" evidence="11">
    <location>
        <begin position="5"/>
        <end position="151"/>
    </location>
</feature>
<dbReference type="GeneID" id="84904593"/>
<name>A0ABR5Q088_9ACTN</name>